<dbReference type="GO" id="GO:0032259">
    <property type="term" value="P:methylation"/>
    <property type="evidence" value="ECO:0007669"/>
    <property type="project" value="UniProtKB-KW"/>
</dbReference>
<dbReference type="Gene3D" id="3.40.50.150">
    <property type="entry name" value="Vaccinia Virus protein VP39"/>
    <property type="match status" value="1"/>
</dbReference>
<dbReference type="HOGENOM" id="CLU_1004010_0_0_5"/>
<dbReference type="PANTHER" id="PTHR34203:SF15">
    <property type="entry name" value="SLL1173 PROTEIN"/>
    <property type="match status" value="1"/>
</dbReference>
<proteinExistence type="predicted"/>
<dbReference type="NCBIfam" id="TIGR01444">
    <property type="entry name" value="fkbM_fam"/>
    <property type="match status" value="1"/>
</dbReference>
<dbReference type="InterPro" id="IPR006342">
    <property type="entry name" value="FkbM_mtfrase"/>
</dbReference>
<keyword evidence="2" id="KW-0489">Methyltransferase</keyword>
<evidence type="ECO:0000313" key="2">
    <source>
        <dbReference type="EMBL" id="CDO59062.1"/>
    </source>
</evidence>
<keyword evidence="3" id="KW-1185">Reference proteome</keyword>
<accession>X5MCD1</accession>
<dbReference type="GO" id="GO:0008168">
    <property type="term" value="F:methyltransferase activity"/>
    <property type="evidence" value="ECO:0007669"/>
    <property type="project" value="UniProtKB-KW"/>
</dbReference>
<reference evidence="2 3" key="1">
    <citation type="journal article" date="2014" name="Front. Genet.">
        <title>Genome and metabolic network of "Candidatus Phaeomarinobacter ectocarpi" Ec32, a new candidate genus of Alphaproteobacteria frequently associated with brown algae.</title>
        <authorList>
            <person name="Dittami S.M."/>
            <person name="Barbeyron T."/>
            <person name="Boyen C."/>
            <person name="Cambefort J."/>
            <person name="Collet G."/>
            <person name="Delage L."/>
            <person name="Gobet A."/>
            <person name="Groisillier A."/>
            <person name="Leblanc C."/>
            <person name="Michel G."/>
            <person name="Scornet D."/>
            <person name="Siegel A."/>
            <person name="Tapia J.E."/>
            <person name="Tonon T."/>
        </authorList>
    </citation>
    <scope>NUCLEOTIDE SEQUENCE [LARGE SCALE GENOMIC DNA]</scope>
    <source>
        <strain evidence="2 3">Ec32</strain>
    </source>
</reference>
<dbReference type="Proteomes" id="UP000032160">
    <property type="component" value="Chromosome I"/>
</dbReference>
<dbReference type="InterPro" id="IPR052514">
    <property type="entry name" value="SAM-dependent_MTase"/>
</dbReference>
<dbReference type="STRING" id="1458461.BN1012_Phect848"/>
<dbReference type="AlphaFoldDB" id="X5MCD1"/>
<gene>
    <name evidence="2" type="ORF">BN1012_Phect848</name>
</gene>
<keyword evidence="2" id="KW-0808">Transferase</keyword>
<dbReference type="KEGG" id="pect:BN1012_Phect848"/>
<feature type="domain" description="Methyltransferase FkbM" evidence="1">
    <location>
        <begin position="83"/>
        <end position="238"/>
    </location>
</feature>
<dbReference type="InterPro" id="IPR029063">
    <property type="entry name" value="SAM-dependent_MTases_sf"/>
</dbReference>
<name>X5MCD1_9HYPH</name>
<evidence type="ECO:0000313" key="3">
    <source>
        <dbReference type="Proteomes" id="UP000032160"/>
    </source>
</evidence>
<organism evidence="2 3">
    <name type="scientific">Candidatus Phaeomarinibacter ectocarpi</name>
    <dbReference type="NCBI Taxonomy" id="1458461"/>
    <lineage>
        <taxon>Bacteria</taxon>
        <taxon>Pseudomonadati</taxon>
        <taxon>Pseudomonadota</taxon>
        <taxon>Alphaproteobacteria</taxon>
        <taxon>Hyphomicrobiales</taxon>
        <taxon>Parvibaculaceae</taxon>
        <taxon>Candidatus Phaeomarinibacter</taxon>
    </lineage>
</organism>
<dbReference type="PANTHER" id="PTHR34203">
    <property type="entry name" value="METHYLTRANSFERASE, FKBM FAMILY PROTEIN"/>
    <property type="match status" value="1"/>
</dbReference>
<protein>
    <submittedName>
        <fullName evidence="2">Methyltransferase, FkbM family domain protein</fullName>
    </submittedName>
</protein>
<dbReference type="Pfam" id="PF05050">
    <property type="entry name" value="Methyltransf_21"/>
    <property type="match status" value="1"/>
</dbReference>
<dbReference type="EMBL" id="HG966617">
    <property type="protein sequence ID" value="CDO59062.1"/>
    <property type="molecule type" value="Genomic_DNA"/>
</dbReference>
<dbReference type="SUPFAM" id="SSF53335">
    <property type="entry name" value="S-adenosyl-L-methionine-dependent methyltransferases"/>
    <property type="match status" value="1"/>
</dbReference>
<evidence type="ECO:0000259" key="1">
    <source>
        <dbReference type="Pfam" id="PF05050"/>
    </source>
</evidence>
<sequence length="266" mass="28994">MPWTFRDRIKHFPGLAHLQRFLVTSFLNGKEFEHVVDAGPAAGIKFHIQMPEDKGIWTGTYEVDFATRVSNAVKPGDVAYDIGGWHGFFSGVLAAAGTAQVHVFEPLPDNIKYIKRLVTLNPDHEITLHECAVGALDETLDLVVMPQTSMAKLGTSPFQADTTTGDRISVPVRCLDNMVTRGGIAPPDIMKIDVEGAEILVLKGCLDTLRLAKPVIFAEMHSSALLAEGTSLLESEGYVVHVIDKNLAAAKDLDVFQIHAQHRGSS</sequence>